<name>A0ABT4INK3_9EURY</name>
<accession>A0ABT4INK3</accession>
<feature type="region of interest" description="Disordered" evidence="1">
    <location>
        <begin position="1"/>
        <end position="29"/>
    </location>
</feature>
<evidence type="ECO:0000313" key="3">
    <source>
        <dbReference type="Proteomes" id="UP001141336"/>
    </source>
</evidence>
<protein>
    <submittedName>
        <fullName evidence="2">Uncharacterized protein</fullName>
    </submittedName>
</protein>
<evidence type="ECO:0000313" key="2">
    <source>
        <dbReference type="EMBL" id="MCZ0863336.1"/>
    </source>
</evidence>
<comment type="caution">
    <text evidence="2">The sequence shown here is derived from an EMBL/GenBank/DDBJ whole genome shotgun (WGS) entry which is preliminary data.</text>
</comment>
<organism evidence="2 3">
    <name type="scientific">Methanocorpusculum vombati</name>
    <dbReference type="NCBI Taxonomy" id="3002864"/>
    <lineage>
        <taxon>Archaea</taxon>
        <taxon>Methanobacteriati</taxon>
        <taxon>Methanobacteriota</taxon>
        <taxon>Stenosarchaea group</taxon>
        <taxon>Methanomicrobia</taxon>
        <taxon>Methanomicrobiales</taxon>
        <taxon>Methanocorpusculaceae</taxon>
        <taxon>Methanocorpusculum</taxon>
    </lineage>
</organism>
<dbReference type="EMBL" id="JAPTGC010000016">
    <property type="protein sequence ID" value="MCZ0863336.1"/>
    <property type="molecule type" value="Genomic_DNA"/>
</dbReference>
<dbReference type="RefSeq" id="WP_268923599.1">
    <property type="nucleotide sequence ID" value="NZ_JAPTGC010000016.1"/>
</dbReference>
<keyword evidence="3" id="KW-1185">Reference proteome</keyword>
<sequence>NAARPALGGMASDEKQMRRAKLAERSDASAKSRVLFFRYPTHHLPPNSFQKNILEESTQSFCGITTLRDTRSFPLMTL</sequence>
<evidence type="ECO:0000256" key="1">
    <source>
        <dbReference type="SAM" id="MobiDB-lite"/>
    </source>
</evidence>
<dbReference type="Proteomes" id="UP001141336">
    <property type="component" value="Unassembled WGS sequence"/>
</dbReference>
<reference evidence="2" key="1">
    <citation type="submission" date="2022-12" db="EMBL/GenBank/DDBJ databases">
        <title>Isolation and characterisation of novel Methanocorpusculum spp. from native Australian herbivores indicates the genus is ancestrally host-associated.</title>
        <authorList>
            <person name="Volmer J.G."/>
            <person name="Soo R.M."/>
            <person name="Evans P.N."/>
            <person name="Hoedt E.C."/>
            <person name="Astorga Alsina A.L."/>
            <person name="Woodcroft B.J."/>
            <person name="Tyson G.W."/>
            <person name="Hugenholtz P."/>
            <person name="Morrison M."/>
        </authorList>
    </citation>
    <scope>NUCLEOTIDE SEQUENCE</scope>
    <source>
        <strain evidence="2">CW153</strain>
    </source>
</reference>
<proteinExistence type="predicted"/>
<feature type="non-terminal residue" evidence="2">
    <location>
        <position position="1"/>
    </location>
</feature>
<gene>
    <name evidence="2" type="ORF">O0S09_08770</name>
</gene>
<feature type="compositionally biased region" description="Basic and acidic residues" evidence="1">
    <location>
        <begin position="12"/>
        <end position="29"/>
    </location>
</feature>